<dbReference type="InterPro" id="IPR036679">
    <property type="entry name" value="FlgN-like_sf"/>
</dbReference>
<organism evidence="2 3">
    <name type="scientific">Senegalia massiliensis</name>
    <dbReference type="NCBI Taxonomy" id="1720316"/>
    <lineage>
        <taxon>Bacteria</taxon>
        <taxon>Bacillati</taxon>
        <taxon>Bacillota</taxon>
        <taxon>Clostridia</taxon>
        <taxon>Eubacteriales</taxon>
        <taxon>Clostridiaceae</taxon>
        <taxon>Senegalia</taxon>
    </lineage>
</organism>
<keyword evidence="2" id="KW-0969">Cilium</keyword>
<dbReference type="SUPFAM" id="SSF140566">
    <property type="entry name" value="FlgN-like"/>
    <property type="match status" value="1"/>
</dbReference>
<keyword evidence="2" id="KW-0966">Cell projection</keyword>
<evidence type="ECO:0000313" key="2">
    <source>
        <dbReference type="EMBL" id="NBI07371.1"/>
    </source>
</evidence>
<gene>
    <name evidence="2" type="ORF">D3Z33_10975</name>
</gene>
<dbReference type="GO" id="GO:0044780">
    <property type="term" value="P:bacterial-type flagellum assembly"/>
    <property type="evidence" value="ECO:0007669"/>
    <property type="project" value="InterPro"/>
</dbReference>
<evidence type="ECO:0000256" key="1">
    <source>
        <dbReference type="ARBA" id="ARBA00022795"/>
    </source>
</evidence>
<name>A0A845QYL0_9CLOT</name>
<dbReference type="Pfam" id="PF05130">
    <property type="entry name" value="FlgN"/>
    <property type="match status" value="1"/>
</dbReference>
<reference evidence="2 3" key="1">
    <citation type="submission" date="2018-08" db="EMBL/GenBank/DDBJ databases">
        <title>Murine metabolic-syndrome-specific gut microbial biobank.</title>
        <authorList>
            <person name="Liu C."/>
        </authorList>
    </citation>
    <scope>NUCLEOTIDE SEQUENCE [LARGE SCALE GENOMIC DNA]</scope>
    <source>
        <strain evidence="2 3">583</strain>
    </source>
</reference>
<accession>A0A845QYL0</accession>
<keyword evidence="2" id="KW-0282">Flagellum</keyword>
<dbReference type="InterPro" id="IPR007809">
    <property type="entry name" value="FlgN-like"/>
</dbReference>
<dbReference type="AlphaFoldDB" id="A0A845QYL0"/>
<sequence length="164" mass="19082">MEGNMKELVDVLIKVLDEEVVVYSKLLKNLDEKTQVLVDGDIKKLDEITKEEQSITETLVKLENLREKVLFNIAHKKEKSELDVSQILEFIEGQEKEILEEKRNKLVNILEKIKEKNVLNSRLIKDSLDYINLNIDLFTNRDSNLTYGKGKKNEQTASFFNKQA</sequence>
<keyword evidence="1" id="KW-1005">Bacterial flagellum biogenesis</keyword>
<evidence type="ECO:0000313" key="3">
    <source>
        <dbReference type="Proteomes" id="UP000467132"/>
    </source>
</evidence>
<dbReference type="Gene3D" id="1.20.58.300">
    <property type="entry name" value="FlgN-like"/>
    <property type="match status" value="1"/>
</dbReference>
<dbReference type="EMBL" id="QXXA01000011">
    <property type="protein sequence ID" value="NBI07371.1"/>
    <property type="molecule type" value="Genomic_DNA"/>
</dbReference>
<proteinExistence type="predicted"/>
<keyword evidence="3" id="KW-1185">Reference proteome</keyword>
<dbReference type="Proteomes" id="UP000467132">
    <property type="component" value="Unassembled WGS sequence"/>
</dbReference>
<comment type="caution">
    <text evidence="2">The sequence shown here is derived from an EMBL/GenBank/DDBJ whole genome shotgun (WGS) entry which is preliminary data.</text>
</comment>
<protein>
    <submittedName>
        <fullName evidence="2">Flagellar protein FlgN</fullName>
    </submittedName>
</protein>